<sequence length="70" mass="8347">MDHDKMFTRHCGQLEPFEIEFERRFFRVTFRSNDRLDGTGFNATYHFINYPVVRTTLPASSSSAQLYYCK</sequence>
<accession>A0AAW1DCX4</accession>
<evidence type="ECO:0000313" key="1">
    <source>
        <dbReference type="EMBL" id="KAK9507003.1"/>
    </source>
</evidence>
<dbReference type="Gene3D" id="2.60.120.290">
    <property type="entry name" value="Spermadhesin, CUB domain"/>
    <property type="match status" value="1"/>
</dbReference>
<comment type="caution">
    <text evidence="1">The sequence shown here is derived from an EMBL/GenBank/DDBJ whole genome shotgun (WGS) entry which is preliminary data.</text>
</comment>
<reference evidence="1 2" key="1">
    <citation type="submission" date="2022-12" db="EMBL/GenBank/DDBJ databases">
        <title>Chromosome-level genome assembly of true bugs.</title>
        <authorList>
            <person name="Ma L."/>
            <person name="Li H."/>
        </authorList>
    </citation>
    <scope>NUCLEOTIDE SEQUENCE [LARGE SCALE GENOMIC DNA]</scope>
    <source>
        <strain evidence="1">Lab_2022b</strain>
    </source>
</reference>
<dbReference type="EMBL" id="JAPXFL010000005">
    <property type="protein sequence ID" value="KAK9507003.1"/>
    <property type="molecule type" value="Genomic_DNA"/>
</dbReference>
<protein>
    <recommendedName>
        <fullName evidence="3">CUB domain-containing protein</fullName>
    </recommendedName>
</protein>
<dbReference type="Proteomes" id="UP001461498">
    <property type="component" value="Unassembled WGS sequence"/>
</dbReference>
<dbReference type="AlphaFoldDB" id="A0AAW1DCX4"/>
<dbReference type="InterPro" id="IPR035914">
    <property type="entry name" value="Sperma_CUB_dom_sf"/>
</dbReference>
<name>A0AAW1DCX4_9HEMI</name>
<proteinExistence type="predicted"/>
<evidence type="ECO:0000313" key="2">
    <source>
        <dbReference type="Proteomes" id="UP001461498"/>
    </source>
</evidence>
<organism evidence="1 2">
    <name type="scientific">Rhynocoris fuscipes</name>
    <dbReference type="NCBI Taxonomy" id="488301"/>
    <lineage>
        <taxon>Eukaryota</taxon>
        <taxon>Metazoa</taxon>
        <taxon>Ecdysozoa</taxon>
        <taxon>Arthropoda</taxon>
        <taxon>Hexapoda</taxon>
        <taxon>Insecta</taxon>
        <taxon>Pterygota</taxon>
        <taxon>Neoptera</taxon>
        <taxon>Paraneoptera</taxon>
        <taxon>Hemiptera</taxon>
        <taxon>Heteroptera</taxon>
        <taxon>Panheteroptera</taxon>
        <taxon>Cimicomorpha</taxon>
        <taxon>Reduviidae</taxon>
        <taxon>Harpactorinae</taxon>
        <taxon>Harpactorini</taxon>
        <taxon>Rhynocoris</taxon>
    </lineage>
</organism>
<gene>
    <name evidence="1" type="ORF">O3M35_008840</name>
</gene>
<keyword evidence="2" id="KW-1185">Reference proteome</keyword>
<evidence type="ECO:0008006" key="3">
    <source>
        <dbReference type="Google" id="ProtNLM"/>
    </source>
</evidence>
<dbReference type="SUPFAM" id="SSF49854">
    <property type="entry name" value="Spermadhesin, CUB domain"/>
    <property type="match status" value="1"/>
</dbReference>